<dbReference type="AlphaFoldDB" id="A0A383E7S9"/>
<protein>
    <recommendedName>
        <fullName evidence="1">Beta-lactamase-related domain-containing protein</fullName>
    </recommendedName>
</protein>
<gene>
    <name evidence="2" type="ORF">METZ01_LOCUS505771</name>
</gene>
<dbReference type="PANTHER" id="PTHR46825:SF9">
    <property type="entry name" value="BETA-LACTAMASE-RELATED DOMAIN-CONTAINING PROTEIN"/>
    <property type="match status" value="1"/>
</dbReference>
<dbReference type="InterPro" id="IPR050491">
    <property type="entry name" value="AmpC-like"/>
</dbReference>
<organism evidence="2">
    <name type="scientific">marine metagenome</name>
    <dbReference type="NCBI Taxonomy" id="408172"/>
    <lineage>
        <taxon>unclassified sequences</taxon>
        <taxon>metagenomes</taxon>
        <taxon>ecological metagenomes</taxon>
    </lineage>
</organism>
<evidence type="ECO:0000259" key="1">
    <source>
        <dbReference type="Pfam" id="PF00144"/>
    </source>
</evidence>
<feature type="domain" description="Beta-lactamase-related" evidence="1">
    <location>
        <begin position="2"/>
        <end position="196"/>
    </location>
</feature>
<sequence>NITVYDLLHHRGGWDREASGDPTYKHWNYWEGTSNPCIDSNGLVADFDAGNLAPIPMERVIEEWLRTPLDFEPGGQREYSNIGYQILGQIIENVSSMSYEAFVQQNVLVPMGITDMQIGRTLPEERAEDEVTYYDYEGDTSPCTFPSGQNTDGDPIFPYAPDPYCGDFVVEEKDSGGGWIATASDYARFISYISGTIESKEFNDSFDYFVSSPDTWTWSDHYGSGIYFDPND</sequence>
<dbReference type="InterPro" id="IPR012338">
    <property type="entry name" value="Beta-lactam/transpept-like"/>
</dbReference>
<dbReference type="Gene3D" id="3.40.710.10">
    <property type="entry name" value="DD-peptidase/beta-lactamase superfamily"/>
    <property type="match status" value="1"/>
</dbReference>
<dbReference type="SUPFAM" id="SSF56601">
    <property type="entry name" value="beta-lactamase/transpeptidase-like"/>
    <property type="match status" value="1"/>
</dbReference>
<dbReference type="InterPro" id="IPR001466">
    <property type="entry name" value="Beta-lactam-related"/>
</dbReference>
<proteinExistence type="predicted"/>
<feature type="non-terminal residue" evidence="2">
    <location>
        <position position="232"/>
    </location>
</feature>
<dbReference type="Pfam" id="PF00144">
    <property type="entry name" value="Beta-lactamase"/>
    <property type="match status" value="1"/>
</dbReference>
<dbReference type="EMBL" id="UINC01223636">
    <property type="protein sequence ID" value="SVE52917.1"/>
    <property type="molecule type" value="Genomic_DNA"/>
</dbReference>
<feature type="non-terminal residue" evidence="2">
    <location>
        <position position="1"/>
    </location>
</feature>
<dbReference type="PANTHER" id="PTHR46825">
    <property type="entry name" value="D-ALANYL-D-ALANINE-CARBOXYPEPTIDASE/ENDOPEPTIDASE AMPH"/>
    <property type="match status" value="1"/>
</dbReference>
<evidence type="ECO:0000313" key="2">
    <source>
        <dbReference type="EMBL" id="SVE52917.1"/>
    </source>
</evidence>
<name>A0A383E7S9_9ZZZZ</name>
<accession>A0A383E7S9</accession>
<reference evidence="2" key="1">
    <citation type="submission" date="2018-05" db="EMBL/GenBank/DDBJ databases">
        <authorList>
            <person name="Lanie J.A."/>
            <person name="Ng W.-L."/>
            <person name="Kazmierczak K.M."/>
            <person name="Andrzejewski T.M."/>
            <person name="Davidsen T.M."/>
            <person name="Wayne K.J."/>
            <person name="Tettelin H."/>
            <person name="Glass J.I."/>
            <person name="Rusch D."/>
            <person name="Podicherti R."/>
            <person name="Tsui H.-C.T."/>
            <person name="Winkler M.E."/>
        </authorList>
    </citation>
    <scope>NUCLEOTIDE SEQUENCE</scope>
</reference>